<comment type="subcellular location">
    <subcellularLocation>
        <location evidence="1">Membrane</location>
        <topology evidence="1">Multi-pass membrane protein</topology>
    </subcellularLocation>
</comment>
<feature type="transmembrane region" description="Helical" evidence="7">
    <location>
        <begin position="492"/>
        <end position="512"/>
    </location>
</feature>
<evidence type="ECO:0000256" key="1">
    <source>
        <dbReference type="ARBA" id="ARBA00004141"/>
    </source>
</evidence>
<evidence type="ECO:0000256" key="7">
    <source>
        <dbReference type="SAM" id="Phobius"/>
    </source>
</evidence>
<keyword evidence="5 7" id="KW-1133">Transmembrane helix</keyword>
<feature type="signal peptide" evidence="8">
    <location>
        <begin position="1"/>
        <end position="22"/>
    </location>
</feature>
<gene>
    <name evidence="10" type="ORF">DL762_009049</name>
</gene>
<feature type="transmembrane region" description="Helical" evidence="7">
    <location>
        <begin position="404"/>
        <end position="424"/>
    </location>
</feature>
<evidence type="ECO:0000259" key="9">
    <source>
        <dbReference type="SMART" id="SM01320"/>
    </source>
</evidence>
<proteinExistence type="inferred from homology"/>
<keyword evidence="6 7" id="KW-0472">Membrane</keyword>
<reference evidence="10 11" key="1">
    <citation type="submission" date="2018-06" db="EMBL/GenBank/DDBJ databases">
        <title>Complete Genomes of Monosporascus.</title>
        <authorList>
            <person name="Robinson A.J."/>
            <person name="Natvig D.O."/>
        </authorList>
    </citation>
    <scope>NUCLEOTIDE SEQUENCE [LARGE SCALE GENOMIC DNA]</scope>
    <source>
        <strain evidence="10 11">CBS 609.92</strain>
    </source>
</reference>
<dbReference type="SMART" id="SM01320">
    <property type="entry name" value="TRP_N"/>
    <property type="match status" value="1"/>
</dbReference>
<name>A0ABY0GUY8_9PEZI</name>
<evidence type="ECO:0000256" key="3">
    <source>
        <dbReference type="ARBA" id="ARBA00022692"/>
    </source>
</evidence>
<dbReference type="PANTHER" id="PTHR31145">
    <property type="entry name" value="INTEGRAL MEMBRANE PROTEIN (AFU_ORTHOLOGUE AFUA_7G01610)"/>
    <property type="match status" value="1"/>
</dbReference>
<organism evidence="10 11">
    <name type="scientific">Monosporascus cannonballus</name>
    <dbReference type="NCBI Taxonomy" id="155416"/>
    <lineage>
        <taxon>Eukaryota</taxon>
        <taxon>Fungi</taxon>
        <taxon>Dikarya</taxon>
        <taxon>Ascomycota</taxon>
        <taxon>Pezizomycotina</taxon>
        <taxon>Sordariomycetes</taxon>
        <taxon>Xylariomycetidae</taxon>
        <taxon>Xylariales</taxon>
        <taxon>Xylariales incertae sedis</taxon>
        <taxon>Monosporascus</taxon>
    </lineage>
</organism>
<dbReference type="Proteomes" id="UP000294003">
    <property type="component" value="Unassembled WGS sequence"/>
</dbReference>
<comment type="caution">
    <text evidence="10">The sequence shown here is derived from an EMBL/GenBank/DDBJ whole genome shotgun (WGS) entry which is preliminary data.</text>
</comment>
<comment type="similarity">
    <text evidence="2">Belongs to the transient receptor potential (TRP) ion channel family.</text>
</comment>
<dbReference type="InterPro" id="IPR010308">
    <property type="entry name" value="TRP_C"/>
</dbReference>
<sequence length="739" mass="79839">MARWTIRRTAICAATVVSGALGDQVLVTGGFSNCESDKSIMVQKVNMSYNNDAKLVTFDVAGTSKRVQNVTATLVVEAYGNEVYANSFNPCEADTYVDELCPAPSGSFAARGSQAIPPAYADSIPGIAFQIPDIAAQATLRLKALEDGTDVGCIKAEVTNGKTADIPAVSYVIAGIAGAAFVATGLSAVGAALSGGGGGGGVASPSFTEMVGIFQGFAMNGMMSVNHPPVYRSFTKNFGFSTGLIPWREMQMSIDNFRAATGGNLTRDSVRFLDKATLVFPDGSTAAPNGPPVKRALVGFAELARRQIETEINTTAPADGQEPTGVESTIEAAVSGIEAYAKQFAVPNSNTFMTVLLVTAIIIASIIVLMLLGKVILEAWALFGSFPQSLSGFRKHYWGSIARTITSLILMLYGIWVLYCVYQFTCGDSWAAQTLAGVTLLLFTGILAFFSWKIWSVVHNLKVTDGDAGGLYDDKKTWMKYSLFYESYRRNYWWIFVPLIVYMFAKGTVLAATDGHGMIQTIAMLTVEGLMLGLLLWSRPFERKSGNVINIAIQVVRFLSVVCVFFFVEEFHIAETTQTVTGVVLIAIQSALTGILAILIAWNGINACCKMNPHRQRRKEMEKLRREGDTLTPLDARNSLLMMEHEKANGTTFSMANTAYYYDAKHPSSRDVSPEPANPYSAMNNSSFSRPMAPYKDRDSLVSNAAPIGQQPTLPYGGGYDNSYGGGGYNQNGYGYRGF</sequence>
<feature type="transmembrane region" description="Helical" evidence="7">
    <location>
        <begin position="518"/>
        <end position="537"/>
    </location>
</feature>
<dbReference type="PANTHER" id="PTHR31145:SF5">
    <property type="entry name" value="DUF907 DOMAIN PROTEIN (AFU_ORTHOLOGUE AFUA_2G06100)"/>
    <property type="match status" value="1"/>
</dbReference>
<keyword evidence="3 7" id="KW-0812">Transmembrane</keyword>
<dbReference type="Pfam" id="PF14558">
    <property type="entry name" value="TRP_N"/>
    <property type="match status" value="1"/>
</dbReference>
<evidence type="ECO:0000256" key="4">
    <source>
        <dbReference type="ARBA" id="ARBA00022729"/>
    </source>
</evidence>
<accession>A0ABY0GUY8</accession>
<feature type="domain" description="ML-like" evidence="9">
    <location>
        <begin position="24"/>
        <end position="165"/>
    </location>
</feature>
<evidence type="ECO:0000313" key="11">
    <source>
        <dbReference type="Proteomes" id="UP000294003"/>
    </source>
</evidence>
<dbReference type="EMBL" id="QJNS01000431">
    <property type="protein sequence ID" value="RYO77788.1"/>
    <property type="molecule type" value="Genomic_DNA"/>
</dbReference>
<dbReference type="InterPro" id="IPR040241">
    <property type="entry name" value="TRP_Flc/Pkd2-like"/>
</dbReference>
<evidence type="ECO:0000256" key="6">
    <source>
        <dbReference type="ARBA" id="ARBA00023136"/>
    </source>
</evidence>
<protein>
    <recommendedName>
        <fullName evidence="9">ML-like domain-containing protein</fullName>
    </recommendedName>
</protein>
<dbReference type="Pfam" id="PF06011">
    <property type="entry name" value="TRP"/>
    <property type="match status" value="1"/>
</dbReference>
<feature type="transmembrane region" description="Helical" evidence="7">
    <location>
        <begin position="352"/>
        <end position="383"/>
    </location>
</feature>
<keyword evidence="4 8" id="KW-0732">Signal</keyword>
<feature type="chain" id="PRO_5045069933" description="ML-like domain-containing protein" evidence="8">
    <location>
        <begin position="23"/>
        <end position="739"/>
    </location>
</feature>
<feature type="transmembrane region" description="Helical" evidence="7">
    <location>
        <begin position="549"/>
        <end position="568"/>
    </location>
</feature>
<evidence type="ECO:0000256" key="2">
    <source>
        <dbReference type="ARBA" id="ARBA00010642"/>
    </source>
</evidence>
<keyword evidence="11" id="KW-1185">Reference proteome</keyword>
<feature type="transmembrane region" description="Helical" evidence="7">
    <location>
        <begin position="430"/>
        <end position="452"/>
    </location>
</feature>
<evidence type="ECO:0000256" key="8">
    <source>
        <dbReference type="SAM" id="SignalP"/>
    </source>
</evidence>
<feature type="transmembrane region" description="Helical" evidence="7">
    <location>
        <begin position="580"/>
        <end position="609"/>
    </location>
</feature>
<evidence type="ECO:0000256" key="5">
    <source>
        <dbReference type="ARBA" id="ARBA00022989"/>
    </source>
</evidence>
<dbReference type="InterPro" id="IPR032800">
    <property type="entry name" value="TRP_N"/>
</dbReference>
<evidence type="ECO:0000313" key="10">
    <source>
        <dbReference type="EMBL" id="RYO77788.1"/>
    </source>
</evidence>